<evidence type="ECO:0000256" key="1">
    <source>
        <dbReference type="SAM" id="MobiDB-lite"/>
    </source>
</evidence>
<dbReference type="Pfam" id="PF12005">
    <property type="entry name" value="DUF3499"/>
    <property type="match status" value="1"/>
</dbReference>
<evidence type="ECO:0000313" key="2">
    <source>
        <dbReference type="EMBL" id="TBT86692.1"/>
    </source>
</evidence>
<accession>A0A4Q9KGB3</accession>
<keyword evidence="3" id="KW-1185">Reference proteome</keyword>
<proteinExistence type="predicted"/>
<feature type="region of interest" description="Disordered" evidence="1">
    <location>
        <begin position="93"/>
        <end position="124"/>
    </location>
</feature>
<dbReference type="EMBL" id="SDMQ01000003">
    <property type="protein sequence ID" value="TBT86692.1"/>
    <property type="molecule type" value="Genomic_DNA"/>
</dbReference>
<dbReference type="Proteomes" id="UP000292373">
    <property type="component" value="Unassembled WGS sequence"/>
</dbReference>
<sequence length="124" mass="13413">MRVKQRQCSRTGCQQMAVATLTYAYADRAAVVGPLALRHEPGSHDLCRDHCAGLSTPRGWELIRLPLEEGGPAHTHDDLLALADAVREVGFSWGEPGPPAASEPQLTRRKGHLGVVADPADRSR</sequence>
<comment type="caution">
    <text evidence="2">The sequence shown here is derived from an EMBL/GenBank/DDBJ whole genome shotgun (WGS) entry which is preliminary data.</text>
</comment>
<organism evidence="2 3">
    <name type="scientific">Propioniciclava sinopodophylli</name>
    <dbReference type="NCBI Taxonomy" id="1837344"/>
    <lineage>
        <taxon>Bacteria</taxon>
        <taxon>Bacillati</taxon>
        <taxon>Actinomycetota</taxon>
        <taxon>Actinomycetes</taxon>
        <taxon>Propionibacteriales</taxon>
        <taxon>Propionibacteriaceae</taxon>
        <taxon>Propioniciclava</taxon>
    </lineage>
</organism>
<gene>
    <name evidence="2" type="ORF">ET989_04385</name>
</gene>
<dbReference type="AlphaFoldDB" id="A0A4Q9KGB3"/>
<protein>
    <submittedName>
        <fullName evidence="2">DUF3499 domain-containing protein</fullName>
    </submittedName>
</protein>
<evidence type="ECO:0000313" key="3">
    <source>
        <dbReference type="Proteomes" id="UP000292373"/>
    </source>
</evidence>
<dbReference type="InterPro" id="IPR021888">
    <property type="entry name" value="DUF3499"/>
</dbReference>
<dbReference type="OrthoDB" id="3216194at2"/>
<name>A0A4Q9KGB3_9ACTN</name>
<reference evidence="2 3" key="1">
    <citation type="submission" date="2019-01" db="EMBL/GenBank/DDBJ databases">
        <title>Lactibacter flavus gen. nov., sp. nov., a novel bacterium of the family Propionibacteriaceae isolated from raw milk and dairy products.</title>
        <authorList>
            <person name="Huptas C."/>
            <person name="Wenning M."/>
            <person name="Breitenwieser F."/>
            <person name="Doll E."/>
            <person name="Von Neubeck M."/>
            <person name="Busse H.-J."/>
            <person name="Scherer S."/>
        </authorList>
    </citation>
    <scope>NUCLEOTIDE SEQUENCE [LARGE SCALE GENOMIC DNA]</scope>
    <source>
        <strain evidence="2 3">KCTC 33808</strain>
    </source>
</reference>